<evidence type="ECO:0000313" key="4">
    <source>
        <dbReference type="Proteomes" id="UP001152797"/>
    </source>
</evidence>
<dbReference type="SUPFAM" id="SSF46565">
    <property type="entry name" value="Chaperone J-domain"/>
    <property type="match status" value="1"/>
</dbReference>
<dbReference type="InterPro" id="IPR001623">
    <property type="entry name" value="DnaJ_domain"/>
</dbReference>
<name>A0A9P1CL25_9DINO</name>
<evidence type="ECO:0000313" key="3">
    <source>
        <dbReference type="EMBL" id="CAL4779483.1"/>
    </source>
</evidence>
<dbReference type="InterPro" id="IPR036869">
    <property type="entry name" value="J_dom_sf"/>
</dbReference>
<dbReference type="Gene3D" id="1.10.287.110">
    <property type="entry name" value="DnaJ domain"/>
    <property type="match status" value="1"/>
</dbReference>
<gene>
    <name evidence="2" type="ORF">C1SCF055_LOCUS19020</name>
</gene>
<reference evidence="3 4" key="2">
    <citation type="submission" date="2024-05" db="EMBL/GenBank/DDBJ databases">
        <authorList>
            <person name="Chen Y."/>
            <person name="Shah S."/>
            <person name="Dougan E. K."/>
            <person name="Thang M."/>
            <person name="Chan C."/>
        </authorList>
    </citation>
    <scope>NUCLEOTIDE SEQUENCE [LARGE SCALE GENOMIC DNA]</scope>
</reference>
<keyword evidence="4" id="KW-1185">Reference proteome</keyword>
<dbReference type="AlphaFoldDB" id="A0A9P1CL25"/>
<dbReference type="EMBL" id="CAMXCT030001679">
    <property type="protein sequence ID" value="CAL4779483.1"/>
    <property type="molecule type" value="Genomic_DNA"/>
</dbReference>
<reference evidence="2" key="1">
    <citation type="submission" date="2022-10" db="EMBL/GenBank/DDBJ databases">
        <authorList>
            <person name="Chen Y."/>
            <person name="Dougan E. K."/>
            <person name="Chan C."/>
            <person name="Rhodes N."/>
            <person name="Thang M."/>
        </authorList>
    </citation>
    <scope>NUCLEOTIDE SEQUENCE</scope>
</reference>
<dbReference type="EMBL" id="CAMXCT020001679">
    <property type="protein sequence ID" value="CAL1145546.1"/>
    <property type="molecule type" value="Genomic_DNA"/>
</dbReference>
<dbReference type="EMBL" id="CAMXCT010001679">
    <property type="protein sequence ID" value="CAI3992171.1"/>
    <property type="molecule type" value="Genomic_DNA"/>
</dbReference>
<comment type="caution">
    <text evidence="2">The sequence shown here is derived from an EMBL/GenBank/DDBJ whole genome shotgun (WGS) entry which is preliminary data.</text>
</comment>
<proteinExistence type="predicted"/>
<accession>A0A9P1CL25</accession>
<feature type="domain" description="C2H2-type" evidence="1">
    <location>
        <begin position="119"/>
        <end position="139"/>
    </location>
</feature>
<dbReference type="PROSITE" id="PS00028">
    <property type="entry name" value="ZINC_FINGER_C2H2_1"/>
    <property type="match status" value="1"/>
</dbReference>
<organism evidence="2">
    <name type="scientific">Cladocopium goreaui</name>
    <dbReference type="NCBI Taxonomy" id="2562237"/>
    <lineage>
        <taxon>Eukaryota</taxon>
        <taxon>Sar</taxon>
        <taxon>Alveolata</taxon>
        <taxon>Dinophyceae</taxon>
        <taxon>Suessiales</taxon>
        <taxon>Symbiodiniaceae</taxon>
        <taxon>Cladocopium</taxon>
    </lineage>
</organism>
<sequence length="285" mass="32427">MQELIAAKPADLLSTYFRKALPFHPDVAEDREKASQRFWQLSEAYWRLAAGSSVVPQDFSEQAILELWLREFAFEESGLELPALIAKELQMSTALEREQRHYEACTLARGLIPGERLQCAICGFQVRYHEQMREHMGEHEGLRGFWADRAIKLSTQSLGRAGASDDSTFQLSDGSWVQFKDLPDVQLPELDTIQPDEVVLRRLREVRPGIAAYLESEGDPDLSAALRYVEVPTSPDRSSRNQTGATSRRRRIPNRCRCGFSCGTKAALERHFLHYAHEPGFHKPL</sequence>
<dbReference type="InterPro" id="IPR013087">
    <property type="entry name" value="Znf_C2H2_type"/>
</dbReference>
<dbReference type="CDD" id="cd06257">
    <property type="entry name" value="DnaJ"/>
    <property type="match status" value="1"/>
</dbReference>
<evidence type="ECO:0000313" key="2">
    <source>
        <dbReference type="EMBL" id="CAI3992171.1"/>
    </source>
</evidence>
<protein>
    <recommendedName>
        <fullName evidence="1">C2H2-type domain-containing protein</fullName>
    </recommendedName>
</protein>
<evidence type="ECO:0000259" key="1">
    <source>
        <dbReference type="PROSITE" id="PS00028"/>
    </source>
</evidence>
<dbReference type="Proteomes" id="UP001152797">
    <property type="component" value="Unassembled WGS sequence"/>
</dbReference>